<proteinExistence type="predicted"/>
<gene>
    <name evidence="1" type="ORF">GcM3_028050</name>
</gene>
<evidence type="ECO:0000313" key="2">
    <source>
        <dbReference type="Proteomes" id="UP000283383"/>
    </source>
</evidence>
<protein>
    <submittedName>
        <fullName evidence="1">Uncharacterized protein</fullName>
    </submittedName>
</protein>
<keyword evidence="2" id="KW-1185">Reference proteome</keyword>
<name>A0A420J5J3_9PEZI</name>
<reference evidence="1 2" key="1">
    <citation type="journal article" date="2018" name="BMC Genomics">
        <title>Comparative genome analyses reveal sequence features reflecting distinct modes of host-adaptation between dicot and monocot powdery mildew.</title>
        <authorList>
            <person name="Wu Y."/>
            <person name="Ma X."/>
            <person name="Pan Z."/>
            <person name="Kale S.D."/>
            <person name="Song Y."/>
            <person name="King H."/>
            <person name="Zhang Q."/>
            <person name="Presley C."/>
            <person name="Deng X."/>
            <person name="Wei C.I."/>
            <person name="Xiao S."/>
        </authorList>
    </citation>
    <scope>NUCLEOTIDE SEQUENCE [LARGE SCALE GENOMIC DNA]</scope>
    <source>
        <strain evidence="1">UMSG3</strain>
    </source>
</reference>
<accession>A0A420J5J3</accession>
<comment type="caution">
    <text evidence="1">The sequence shown here is derived from an EMBL/GenBank/DDBJ whole genome shotgun (WGS) entry which is preliminary data.</text>
</comment>
<dbReference type="AlphaFoldDB" id="A0A420J5J3"/>
<feature type="non-terminal residue" evidence="1">
    <location>
        <position position="34"/>
    </location>
</feature>
<evidence type="ECO:0000313" key="1">
    <source>
        <dbReference type="EMBL" id="RKF82089.1"/>
    </source>
</evidence>
<dbReference type="Proteomes" id="UP000283383">
    <property type="component" value="Unassembled WGS sequence"/>
</dbReference>
<organism evidence="1 2">
    <name type="scientific">Golovinomyces cichoracearum</name>
    <dbReference type="NCBI Taxonomy" id="62708"/>
    <lineage>
        <taxon>Eukaryota</taxon>
        <taxon>Fungi</taxon>
        <taxon>Dikarya</taxon>
        <taxon>Ascomycota</taxon>
        <taxon>Pezizomycotina</taxon>
        <taxon>Leotiomycetes</taxon>
        <taxon>Erysiphales</taxon>
        <taxon>Erysiphaceae</taxon>
        <taxon>Golovinomyces</taxon>
    </lineage>
</organism>
<dbReference type="EMBL" id="MCBQ01002818">
    <property type="protein sequence ID" value="RKF82089.1"/>
    <property type="molecule type" value="Genomic_DNA"/>
</dbReference>
<sequence length="34" mass="3900">MGCPFRAKGRLQKDSTWKLRTNVAEHNHTASIDM</sequence>